<dbReference type="InterPro" id="IPR000073">
    <property type="entry name" value="AB_hydrolase_1"/>
</dbReference>
<dbReference type="EMBL" id="CP147403">
    <property type="protein sequence ID" value="WXB88319.1"/>
    <property type="molecule type" value="Genomic_DNA"/>
</dbReference>
<dbReference type="Proteomes" id="UP001368328">
    <property type="component" value="Chromosome"/>
</dbReference>
<gene>
    <name evidence="2" type="ORF">WCV66_24465</name>
</gene>
<name>A0ABZ2MSQ8_9BACI</name>
<dbReference type="InterPro" id="IPR029058">
    <property type="entry name" value="AB_hydrolase_fold"/>
</dbReference>
<evidence type="ECO:0000313" key="3">
    <source>
        <dbReference type="Proteomes" id="UP001368328"/>
    </source>
</evidence>
<proteinExistence type="predicted"/>
<dbReference type="PRINTS" id="PR00412">
    <property type="entry name" value="EPOXHYDRLASE"/>
</dbReference>
<accession>A0ABZ2MSQ8</accession>
<keyword evidence="3" id="KW-1185">Reference proteome</keyword>
<evidence type="ECO:0000259" key="1">
    <source>
        <dbReference type="Pfam" id="PF00561"/>
    </source>
</evidence>
<dbReference type="InterPro" id="IPR000639">
    <property type="entry name" value="Epox_hydrolase-like"/>
</dbReference>
<evidence type="ECO:0000313" key="2">
    <source>
        <dbReference type="EMBL" id="WXB88319.1"/>
    </source>
</evidence>
<organism evidence="2 3">
    <name type="scientific">Metabacillus rhizosphaerae</name>
    <dbReference type="NCBI Taxonomy" id="3117747"/>
    <lineage>
        <taxon>Bacteria</taxon>
        <taxon>Bacillati</taxon>
        <taxon>Bacillota</taxon>
        <taxon>Bacilli</taxon>
        <taxon>Bacillales</taxon>
        <taxon>Bacillaceae</taxon>
        <taxon>Metabacillus</taxon>
    </lineage>
</organism>
<dbReference type="PANTHER" id="PTHR42977:SF1">
    <property type="entry name" value="BLR6576 PROTEIN"/>
    <property type="match status" value="1"/>
</dbReference>
<dbReference type="Pfam" id="PF00561">
    <property type="entry name" value="Abhydrolase_1"/>
    <property type="match status" value="1"/>
</dbReference>
<dbReference type="Gene3D" id="3.40.50.1820">
    <property type="entry name" value="alpha/beta hydrolase"/>
    <property type="match status" value="1"/>
</dbReference>
<dbReference type="RefSeq" id="WP_338787210.1">
    <property type="nucleotide sequence ID" value="NZ_CP147403.1"/>
</dbReference>
<protein>
    <submittedName>
        <fullName evidence="2">Alpha/beta hydrolase</fullName>
    </submittedName>
</protein>
<dbReference type="GO" id="GO:0016787">
    <property type="term" value="F:hydrolase activity"/>
    <property type="evidence" value="ECO:0007669"/>
    <property type="project" value="UniProtKB-KW"/>
</dbReference>
<dbReference type="PANTHER" id="PTHR42977">
    <property type="entry name" value="HYDROLASE-RELATED"/>
    <property type="match status" value="1"/>
</dbReference>
<reference evidence="2 3" key="1">
    <citation type="submission" date="2024-02" db="EMBL/GenBank/DDBJ databases">
        <title>Seven novel Bacillus-like species.</title>
        <authorList>
            <person name="Liu G."/>
        </authorList>
    </citation>
    <scope>NUCLEOTIDE SEQUENCE [LARGE SCALE GENOMIC DNA]</scope>
    <source>
        <strain evidence="2 3">FJAT-53654</strain>
    </source>
</reference>
<dbReference type="PRINTS" id="PR00111">
    <property type="entry name" value="ABHYDROLASE"/>
</dbReference>
<feature type="domain" description="AB hydrolase-1" evidence="1">
    <location>
        <begin position="26"/>
        <end position="271"/>
    </location>
</feature>
<sequence>MLVHYKTVKINNINIFYREAGNSSNPTILLLHGFPSSSHMYRNLITQLMDEYHIIAPDFPGFGNSDQPGLDEFEYTFDNLAHVTNDFVKKLKLERFSIYVQDYGAPVGFRMANNYPERIQAIITQNGNSYEEGLLSAWDPIRALWEDPSEENKNNLRALLSAESSFTKTLYINGTRNPERISPDAWNIDQFVLDRPGNKEIQLALFYDYRNNVKQYPSWQEYFRTYQPPTLVVWGKNDAFFGPEGALAFQRDLKDCDVHLLNTGHFALEEDLDVITNLIKQFLKERLK</sequence>
<dbReference type="InterPro" id="IPR051340">
    <property type="entry name" value="Haloalkane_dehalogenase"/>
</dbReference>
<dbReference type="SUPFAM" id="SSF53474">
    <property type="entry name" value="alpha/beta-Hydrolases"/>
    <property type="match status" value="1"/>
</dbReference>
<keyword evidence="2" id="KW-0378">Hydrolase</keyword>